<dbReference type="CDD" id="cd00739">
    <property type="entry name" value="DHPS"/>
    <property type="match status" value="1"/>
</dbReference>
<evidence type="ECO:0000256" key="9">
    <source>
        <dbReference type="ARBA" id="ARBA00022842"/>
    </source>
</evidence>
<evidence type="ECO:0000256" key="2">
    <source>
        <dbReference type="ARBA" id="ARBA00001946"/>
    </source>
</evidence>
<accession>A0AAW9RL92</accession>
<dbReference type="GO" id="GO:0046872">
    <property type="term" value="F:metal ion binding"/>
    <property type="evidence" value="ECO:0007669"/>
    <property type="project" value="UniProtKB-KW"/>
</dbReference>
<evidence type="ECO:0000256" key="1">
    <source>
        <dbReference type="ARBA" id="ARBA00000012"/>
    </source>
</evidence>
<evidence type="ECO:0000256" key="12">
    <source>
        <dbReference type="RuleBase" id="RU361205"/>
    </source>
</evidence>
<dbReference type="EMBL" id="JAZHOF010000011">
    <property type="protein sequence ID" value="MEJ8574349.1"/>
    <property type="molecule type" value="Genomic_DNA"/>
</dbReference>
<comment type="cofactor">
    <cofactor evidence="2 12">
        <name>Mg(2+)</name>
        <dbReference type="ChEBI" id="CHEBI:18420"/>
    </cofactor>
</comment>
<dbReference type="FunFam" id="3.20.20.20:FF:000006">
    <property type="entry name" value="Dihydropteroate synthase"/>
    <property type="match status" value="1"/>
</dbReference>
<dbReference type="EC" id="2.5.1.15" evidence="5 12"/>
<dbReference type="GO" id="GO:0046654">
    <property type="term" value="P:tetrahydrofolate biosynthetic process"/>
    <property type="evidence" value="ECO:0007669"/>
    <property type="project" value="TreeGrafter"/>
</dbReference>
<evidence type="ECO:0000313" key="14">
    <source>
        <dbReference type="EMBL" id="MEJ8574349.1"/>
    </source>
</evidence>
<dbReference type="GO" id="GO:0046656">
    <property type="term" value="P:folic acid biosynthetic process"/>
    <property type="evidence" value="ECO:0007669"/>
    <property type="project" value="UniProtKB-KW"/>
</dbReference>
<evidence type="ECO:0000313" key="15">
    <source>
        <dbReference type="Proteomes" id="UP001378188"/>
    </source>
</evidence>
<comment type="function">
    <text evidence="12">Catalyzes the condensation of para-aminobenzoate (pABA) with 6-hydroxymethyl-7,8-dihydropterin diphosphate (DHPt-PP) to form 7,8-dihydropteroate (H2Pte), the immediate precursor of folate derivatives.</text>
</comment>
<evidence type="ECO:0000256" key="4">
    <source>
        <dbReference type="ARBA" id="ARBA00009503"/>
    </source>
</evidence>
<evidence type="ECO:0000256" key="5">
    <source>
        <dbReference type="ARBA" id="ARBA00012458"/>
    </source>
</evidence>
<dbReference type="InterPro" id="IPR006390">
    <property type="entry name" value="DHP_synth_dom"/>
</dbReference>
<dbReference type="Gene3D" id="3.20.20.20">
    <property type="entry name" value="Dihydropteroate synthase-like"/>
    <property type="match status" value="1"/>
</dbReference>
<evidence type="ECO:0000256" key="8">
    <source>
        <dbReference type="ARBA" id="ARBA00022723"/>
    </source>
</evidence>
<dbReference type="Pfam" id="PF00809">
    <property type="entry name" value="Pterin_bind"/>
    <property type="match status" value="1"/>
</dbReference>
<evidence type="ECO:0000256" key="3">
    <source>
        <dbReference type="ARBA" id="ARBA00004763"/>
    </source>
</evidence>
<feature type="domain" description="Pterin-binding" evidence="13">
    <location>
        <begin position="13"/>
        <end position="260"/>
    </location>
</feature>
<dbReference type="Proteomes" id="UP001378188">
    <property type="component" value="Unassembled WGS sequence"/>
</dbReference>
<dbReference type="AlphaFoldDB" id="A0AAW9RL92"/>
<evidence type="ECO:0000256" key="6">
    <source>
        <dbReference type="ARBA" id="ARBA00016919"/>
    </source>
</evidence>
<dbReference type="PANTHER" id="PTHR20941:SF1">
    <property type="entry name" value="FOLIC ACID SYNTHESIS PROTEIN FOL1"/>
    <property type="match status" value="1"/>
</dbReference>
<dbReference type="PROSITE" id="PS00793">
    <property type="entry name" value="DHPS_2"/>
    <property type="match status" value="1"/>
</dbReference>
<keyword evidence="9 12" id="KW-0460">Magnesium</keyword>
<dbReference type="RefSeq" id="WP_340332046.1">
    <property type="nucleotide sequence ID" value="NZ_JAZHOF010000011.1"/>
</dbReference>
<organism evidence="14 15">
    <name type="scientific">Microbaculum marinum</name>
    <dbReference type="NCBI Taxonomy" id="1764581"/>
    <lineage>
        <taxon>Bacteria</taxon>
        <taxon>Pseudomonadati</taxon>
        <taxon>Pseudomonadota</taxon>
        <taxon>Alphaproteobacteria</taxon>
        <taxon>Hyphomicrobiales</taxon>
        <taxon>Tepidamorphaceae</taxon>
        <taxon>Microbaculum</taxon>
    </lineage>
</organism>
<evidence type="ECO:0000259" key="13">
    <source>
        <dbReference type="PROSITE" id="PS50972"/>
    </source>
</evidence>
<keyword evidence="8 12" id="KW-0479">Metal-binding</keyword>
<proteinExistence type="inferred from homology"/>
<keyword evidence="15" id="KW-1185">Reference proteome</keyword>
<dbReference type="NCBIfam" id="TIGR01496">
    <property type="entry name" value="DHPS"/>
    <property type="match status" value="1"/>
</dbReference>
<name>A0AAW9RL92_9HYPH</name>
<keyword evidence="10 12" id="KW-0289">Folate biosynthesis</keyword>
<dbReference type="PROSITE" id="PS50972">
    <property type="entry name" value="PTERIN_BINDING"/>
    <property type="match status" value="1"/>
</dbReference>
<dbReference type="InterPro" id="IPR000489">
    <property type="entry name" value="Pterin-binding_dom"/>
</dbReference>
<comment type="caution">
    <text evidence="14">The sequence shown here is derived from an EMBL/GenBank/DDBJ whole genome shotgun (WGS) entry which is preliminary data.</text>
</comment>
<dbReference type="GO" id="GO:0005829">
    <property type="term" value="C:cytosol"/>
    <property type="evidence" value="ECO:0007669"/>
    <property type="project" value="TreeGrafter"/>
</dbReference>
<comment type="pathway">
    <text evidence="3 12">Cofactor biosynthesis; tetrahydrofolate biosynthesis; 7,8-dihydrofolate from 2-amino-4-hydroxy-6-hydroxymethyl-7,8-dihydropteridine diphosphate and 4-aminobenzoate: step 1/2.</text>
</comment>
<dbReference type="InterPro" id="IPR045031">
    <property type="entry name" value="DHP_synth-like"/>
</dbReference>
<evidence type="ECO:0000256" key="11">
    <source>
        <dbReference type="ARBA" id="ARBA00030193"/>
    </source>
</evidence>
<comment type="similarity">
    <text evidence="4 12">Belongs to the DHPS family.</text>
</comment>
<sequence>MTKAHGAGAARRTLIMGILNVTPDSFSDGGRFAAVDAAIAQARRMAAEGADILDIGGESTRPGYEPVDTATELARVLPVIEAVAPDLGVPLSIDTRKADVAAAAVAAGARMVNDVWGLQRDERLARVAAEAGVDVVAMHNRDEIDAAIDIVDDMRRFFDRTIAIARAAGIGDDRLVLDPGIGFGKTLAQNLVAVRRLPEIRALGFRVLLGVSRKSSIGRILDRPVGERLIGTVAMNVWAMRDNVDIIRVHDVAEHVDAMKIVDALREA</sequence>
<dbReference type="PANTHER" id="PTHR20941">
    <property type="entry name" value="FOLATE SYNTHESIS PROTEINS"/>
    <property type="match status" value="1"/>
</dbReference>
<reference evidence="14 15" key="1">
    <citation type="submission" date="2024-02" db="EMBL/GenBank/DDBJ databases">
        <title>Genome analysis and characterization of Microbaculum marinisediminis sp. nov., isolated from marine sediment.</title>
        <authorList>
            <person name="Du Z.-J."/>
            <person name="Ye Y.-Q."/>
            <person name="Zhang Z.-R."/>
            <person name="Yuan S.-M."/>
            <person name="Zhang X.-Y."/>
        </authorList>
    </citation>
    <scope>NUCLEOTIDE SEQUENCE [LARGE SCALE GENOMIC DNA]</scope>
    <source>
        <strain evidence="14 15">SDUM1044001</strain>
    </source>
</reference>
<comment type="catalytic activity">
    <reaction evidence="1">
        <text>(7,8-dihydropterin-6-yl)methyl diphosphate + 4-aminobenzoate = 7,8-dihydropteroate + diphosphate</text>
        <dbReference type="Rhea" id="RHEA:19949"/>
        <dbReference type="ChEBI" id="CHEBI:17836"/>
        <dbReference type="ChEBI" id="CHEBI:17839"/>
        <dbReference type="ChEBI" id="CHEBI:33019"/>
        <dbReference type="ChEBI" id="CHEBI:72950"/>
        <dbReference type="EC" id="2.5.1.15"/>
    </reaction>
</comment>
<dbReference type="GO" id="GO:0004156">
    <property type="term" value="F:dihydropteroate synthase activity"/>
    <property type="evidence" value="ECO:0007669"/>
    <property type="project" value="UniProtKB-EC"/>
</dbReference>
<evidence type="ECO:0000256" key="10">
    <source>
        <dbReference type="ARBA" id="ARBA00022909"/>
    </source>
</evidence>
<gene>
    <name evidence="14" type="primary">folP</name>
    <name evidence="14" type="ORF">V3328_22890</name>
</gene>
<protein>
    <recommendedName>
        <fullName evidence="6 12">Dihydropteroate synthase</fullName>
        <shortName evidence="12">DHPS</shortName>
        <ecNumber evidence="5 12">2.5.1.15</ecNumber>
    </recommendedName>
    <alternativeName>
        <fullName evidence="11 12">Dihydropteroate pyrophosphorylase</fullName>
    </alternativeName>
</protein>
<dbReference type="SUPFAM" id="SSF51717">
    <property type="entry name" value="Dihydropteroate synthetase-like"/>
    <property type="match status" value="1"/>
</dbReference>
<keyword evidence="7 12" id="KW-0808">Transferase</keyword>
<dbReference type="PROSITE" id="PS00792">
    <property type="entry name" value="DHPS_1"/>
    <property type="match status" value="1"/>
</dbReference>
<dbReference type="InterPro" id="IPR011005">
    <property type="entry name" value="Dihydropteroate_synth-like_sf"/>
</dbReference>
<evidence type="ECO:0000256" key="7">
    <source>
        <dbReference type="ARBA" id="ARBA00022679"/>
    </source>
</evidence>